<proteinExistence type="predicted"/>
<name>A0A1J1HNQ4_9DIPT</name>
<dbReference type="EMBL" id="CVRI01000010">
    <property type="protein sequence ID" value="CRK89028.1"/>
    <property type="molecule type" value="Genomic_DNA"/>
</dbReference>
<dbReference type="Proteomes" id="UP000183832">
    <property type="component" value="Unassembled WGS sequence"/>
</dbReference>
<organism evidence="1 2">
    <name type="scientific">Clunio marinus</name>
    <dbReference type="NCBI Taxonomy" id="568069"/>
    <lineage>
        <taxon>Eukaryota</taxon>
        <taxon>Metazoa</taxon>
        <taxon>Ecdysozoa</taxon>
        <taxon>Arthropoda</taxon>
        <taxon>Hexapoda</taxon>
        <taxon>Insecta</taxon>
        <taxon>Pterygota</taxon>
        <taxon>Neoptera</taxon>
        <taxon>Endopterygota</taxon>
        <taxon>Diptera</taxon>
        <taxon>Nematocera</taxon>
        <taxon>Chironomoidea</taxon>
        <taxon>Chironomidae</taxon>
        <taxon>Clunio</taxon>
    </lineage>
</organism>
<dbReference type="AlphaFoldDB" id="A0A1J1HNQ4"/>
<sequence>MREAAVGCLRKKKRDQYFVYIKTKLTCELKMKIYLRIKANLLRSVIAVDNDVVKISYGRLKLLERLSLIS</sequence>
<accession>A0A1J1HNQ4</accession>
<protein>
    <submittedName>
        <fullName evidence="1">CLUMA_CG002859, isoform A</fullName>
    </submittedName>
</protein>
<reference evidence="1 2" key="1">
    <citation type="submission" date="2015-04" db="EMBL/GenBank/DDBJ databases">
        <authorList>
            <person name="Syromyatnikov M.Y."/>
            <person name="Popov V.N."/>
        </authorList>
    </citation>
    <scope>NUCLEOTIDE SEQUENCE [LARGE SCALE GENOMIC DNA]</scope>
</reference>
<keyword evidence="2" id="KW-1185">Reference proteome</keyword>
<gene>
    <name evidence="1" type="ORF">CLUMA_CG002859</name>
</gene>
<evidence type="ECO:0000313" key="1">
    <source>
        <dbReference type="EMBL" id="CRK89028.1"/>
    </source>
</evidence>
<evidence type="ECO:0000313" key="2">
    <source>
        <dbReference type="Proteomes" id="UP000183832"/>
    </source>
</evidence>